<evidence type="ECO:0000313" key="2">
    <source>
        <dbReference type="EMBL" id="SDZ79776.1"/>
    </source>
</evidence>
<keyword evidence="3" id="KW-1185">Reference proteome</keyword>
<proteinExistence type="predicted"/>
<sequence>MLSSSFPGKNFPEVCPLPTKAYIMVHRYDIPSVTLLLKGILLFIVLCFNHQAFVQTNRDEAAFRYALKSFQSAVLQKNLVKAGSMMHSISFNSFL</sequence>
<dbReference type="EMBL" id="FNRA01000001">
    <property type="protein sequence ID" value="SDZ79776.1"/>
    <property type="molecule type" value="Genomic_DNA"/>
</dbReference>
<feature type="transmembrane region" description="Helical" evidence="1">
    <location>
        <begin position="30"/>
        <end position="48"/>
    </location>
</feature>
<protein>
    <submittedName>
        <fullName evidence="2">Uncharacterized protein</fullName>
    </submittedName>
</protein>
<evidence type="ECO:0000313" key="3">
    <source>
        <dbReference type="Proteomes" id="UP000198850"/>
    </source>
</evidence>
<dbReference type="AlphaFoldDB" id="A0A1H3VYB0"/>
<evidence type="ECO:0000256" key="1">
    <source>
        <dbReference type="SAM" id="Phobius"/>
    </source>
</evidence>
<keyword evidence="1" id="KW-0812">Transmembrane</keyword>
<keyword evidence="1" id="KW-0472">Membrane</keyword>
<accession>A0A1H3VYB0</accession>
<gene>
    <name evidence="2" type="ORF">SAMN05443550_10112</name>
</gene>
<organism evidence="2 3">
    <name type="scientific">Pedobacter hartonius</name>
    <dbReference type="NCBI Taxonomy" id="425514"/>
    <lineage>
        <taxon>Bacteria</taxon>
        <taxon>Pseudomonadati</taxon>
        <taxon>Bacteroidota</taxon>
        <taxon>Sphingobacteriia</taxon>
        <taxon>Sphingobacteriales</taxon>
        <taxon>Sphingobacteriaceae</taxon>
        <taxon>Pedobacter</taxon>
    </lineage>
</organism>
<dbReference type="Proteomes" id="UP000198850">
    <property type="component" value="Unassembled WGS sequence"/>
</dbReference>
<keyword evidence="1" id="KW-1133">Transmembrane helix</keyword>
<name>A0A1H3VYB0_9SPHI</name>
<reference evidence="2 3" key="1">
    <citation type="submission" date="2016-10" db="EMBL/GenBank/DDBJ databases">
        <authorList>
            <person name="de Groot N.N."/>
        </authorList>
    </citation>
    <scope>NUCLEOTIDE SEQUENCE [LARGE SCALE GENOMIC DNA]</scope>
    <source>
        <strain evidence="2 3">DSM 19033</strain>
    </source>
</reference>